<evidence type="ECO:0000313" key="2">
    <source>
        <dbReference type="EMBL" id="POM75612.1"/>
    </source>
</evidence>
<sequence>MSTADHPRTDGQTERVNLVLEDTLRIFCAEAPRSWSDELPMVEFTLNNAVQASTGFTPFYLNGLRRPQIPIPLLGGTDAVGERLGKPFPPTTAFIETVVVIYRQQIEAISRRRNGVDPEQTKEYSDNNDRGNLSVFMVGDLILLNTKNLPLTIASLDSLGSSAGTVLPKPSPREVNGDAPNVLRGAS</sequence>
<dbReference type="InterPro" id="IPR050951">
    <property type="entry name" value="Retrovirus_Pol_polyprotein"/>
</dbReference>
<dbReference type="PANTHER" id="PTHR37984:SF5">
    <property type="entry name" value="PROTEIN NYNRIN-LIKE"/>
    <property type="match status" value="1"/>
</dbReference>
<dbReference type="AlphaFoldDB" id="A0A2P4YCS3"/>
<dbReference type="EMBL" id="NCKW01003731">
    <property type="protein sequence ID" value="POM75612.1"/>
    <property type="molecule type" value="Genomic_DNA"/>
</dbReference>
<reference evidence="2 3" key="1">
    <citation type="journal article" date="2017" name="Genome Biol. Evol.">
        <title>Phytophthora megakarya and P. palmivora, closely related causal agents of cacao black pod rot, underwent increases in genome sizes and gene numbers by different mechanisms.</title>
        <authorList>
            <person name="Ali S.S."/>
            <person name="Shao J."/>
            <person name="Lary D.J."/>
            <person name="Kronmiller B."/>
            <person name="Shen D."/>
            <person name="Strem M.D."/>
            <person name="Amoako-Attah I."/>
            <person name="Akrofi A.Y."/>
            <person name="Begoude B.A."/>
            <person name="Ten Hoopen G.M."/>
            <person name="Coulibaly K."/>
            <person name="Kebe B.I."/>
            <person name="Melnick R.L."/>
            <person name="Guiltinan M.J."/>
            <person name="Tyler B.M."/>
            <person name="Meinhardt L.W."/>
            <person name="Bailey B.A."/>
        </authorList>
    </citation>
    <scope>NUCLEOTIDE SEQUENCE [LARGE SCALE GENOMIC DNA]</scope>
    <source>
        <strain evidence="3">sbr112.9</strain>
    </source>
</reference>
<dbReference type="OrthoDB" id="113629at2759"/>
<dbReference type="Gene3D" id="3.30.420.10">
    <property type="entry name" value="Ribonuclease H-like superfamily/Ribonuclease H"/>
    <property type="match status" value="1"/>
</dbReference>
<organism evidence="2 3">
    <name type="scientific">Phytophthora palmivora</name>
    <dbReference type="NCBI Taxonomy" id="4796"/>
    <lineage>
        <taxon>Eukaryota</taxon>
        <taxon>Sar</taxon>
        <taxon>Stramenopiles</taxon>
        <taxon>Oomycota</taxon>
        <taxon>Peronosporomycetes</taxon>
        <taxon>Peronosporales</taxon>
        <taxon>Peronosporaceae</taxon>
        <taxon>Phytophthora</taxon>
    </lineage>
</organism>
<proteinExistence type="predicted"/>
<evidence type="ECO:0000313" key="3">
    <source>
        <dbReference type="Proteomes" id="UP000237271"/>
    </source>
</evidence>
<dbReference type="GO" id="GO:0003676">
    <property type="term" value="F:nucleic acid binding"/>
    <property type="evidence" value="ECO:0007669"/>
    <property type="project" value="InterPro"/>
</dbReference>
<comment type="caution">
    <text evidence="2">The sequence shown here is derived from an EMBL/GenBank/DDBJ whole genome shotgun (WGS) entry which is preliminary data.</text>
</comment>
<dbReference type="InterPro" id="IPR036397">
    <property type="entry name" value="RNaseH_sf"/>
</dbReference>
<dbReference type="SUPFAM" id="SSF53098">
    <property type="entry name" value="Ribonuclease H-like"/>
    <property type="match status" value="1"/>
</dbReference>
<dbReference type="Proteomes" id="UP000237271">
    <property type="component" value="Unassembled WGS sequence"/>
</dbReference>
<accession>A0A2P4YCS3</accession>
<dbReference type="InterPro" id="IPR012337">
    <property type="entry name" value="RNaseH-like_sf"/>
</dbReference>
<protein>
    <submittedName>
        <fullName evidence="2">Pol protein</fullName>
    </submittedName>
</protein>
<name>A0A2P4YCS3_9STRA</name>
<dbReference type="PANTHER" id="PTHR37984">
    <property type="entry name" value="PROTEIN CBG26694"/>
    <property type="match status" value="1"/>
</dbReference>
<keyword evidence="3" id="KW-1185">Reference proteome</keyword>
<evidence type="ECO:0000256" key="1">
    <source>
        <dbReference type="SAM" id="MobiDB-lite"/>
    </source>
</evidence>
<gene>
    <name evidence="2" type="ORF">PHPALM_7264</name>
</gene>
<feature type="region of interest" description="Disordered" evidence="1">
    <location>
        <begin position="164"/>
        <end position="187"/>
    </location>
</feature>